<evidence type="ECO:0000313" key="2">
    <source>
        <dbReference type="EMBL" id="SDW17223.1"/>
    </source>
</evidence>
<dbReference type="Proteomes" id="UP000199592">
    <property type="component" value="Unassembled WGS sequence"/>
</dbReference>
<evidence type="ECO:0000256" key="1">
    <source>
        <dbReference type="SAM" id="Phobius"/>
    </source>
</evidence>
<dbReference type="AlphaFoldDB" id="A0A1H2RCM3"/>
<dbReference type="STRING" id="1073328.SAMN05216294_1939"/>
<evidence type="ECO:0008006" key="4">
    <source>
        <dbReference type="Google" id="ProtNLM"/>
    </source>
</evidence>
<keyword evidence="3" id="KW-1185">Reference proteome</keyword>
<dbReference type="EMBL" id="FNMY01000001">
    <property type="protein sequence ID" value="SDW17223.1"/>
    <property type="molecule type" value="Genomic_DNA"/>
</dbReference>
<accession>A0A1H2RCM3</accession>
<name>A0A1H2RCM3_9FLAO</name>
<protein>
    <recommendedName>
        <fullName evidence="4">TolB-like 6-blade propeller-like</fullName>
    </recommendedName>
</protein>
<dbReference type="RefSeq" id="WP_090294817.1">
    <property type="nucleotide sequence ID" value="NZ_FNKI01000002.1"/>
</dbReference>
<reference evidence="3" key="1">
    <citation type="submission" date="2016-10" db="EMBL/GenBank/DDBJ databases">
        <authorList>
            <person name="Varghese N."/>
            <person name="Submissions S."/>
        </authorList>
    </citation>
    <scope>NUCLEOTIDE SEQUENCE [LARGE SCALE GENOMIC DNA]</scope>
    <source>
        <strain evidence="3">DSM 25030</strain>
    </source>
</reference>
<dbReference type="OrthoDB" id="673785at2"/>
<keyword evidence="1" id="KW-0472">Membrane</keyword>
<feature type="transmembrane region" description="Helical" evidence="1">
    <location>
        <begin position="7"/>
        <end position="26"/>
    </location>
</feature>
<proteinExistence type="predicted"/>
<sequence>MNLKKVYIKLLGTLSTAVGVMIVLFLSSEQQVHYNNAFSRRYPPHPIIKKYYMDLGFNSYYIAGADKNNLYLGNSTAPWHLLQVDLNTKDTFHLKLIPQNRDLSYRSLQIKVLSPYFFVMDGTIPFILRGRLGEWRADPWMYGRAYFSKALPIDSNRIMIRTISTQTQRATLGMITREQGVSVHLDTTILKPSIDGIMDVDGELNYAHDTNMAGYLHFYTNEFLVMDNTLSQIIRRTTIDTTKWAQIRLAKKSREQGVQISAPPVIISNTGAIADDLMFINSDRLGKNEPNNNLEEIAIIDVYNWKKGTYEFSFSLNHTKKEKLREFDIVGNRLVSMQGNKLGIYHMVEKYFISNK</sequence>
<evidence type="ECO:0000313" key="3">
    <source>
        <dbReference type="Proteomes" id="UP000199592"/>
    </source>
</evidence>
<gene>
    <name evidence="2" type="ORF">SAMN04487892_0589</name>
</gene>
<organism evidence="2 3">
    <name type="scientific">Flagellimonas zhangzhouensis</name>
    <dbReference type="NCBI Taxonomy" id="1073328"/>
    <lineage>
        <taxon>Bacteria</taxon>
        <taxon>Pseudomonadati</taxon>
        <taxon>Bacteroidota</taxon>
        <taxon>Flavobacteriia</taxon>
        <taxon>Flavobacteriales</taxon>
        <taxon>Flavobacteriaceae</taxon>
        <taxon>Flagellimonas</taxon>
    </lineage>
</organism>
<keyword evidence="1" id="KW-1133">Transmembrane helix</keyword>
<keyword evidence="1" id="KW-0812">Transmembrane</keyword>